<dbReference type="PATRIC" id="fig|595434.4.peg.3646"/>
<reference evidence="1" key="1">
    <citation type="submission" date="2015-05" db="EMBL/GenBank/DDBJ databases">
        <title>Permanent draft genome of Rhodopirellula islandicus K833.</title>
        <authorList>
            <person name="Kizina J."/>
            <person name="Richter M."/>
            <person name="Glockner F.O."/>
            <person name="Harder J."/>
        </authorList>
    </citation>
    <scope>NUCLEOTIDE SEQUENCE [LARGE SCALE GENOMIC DNA]</scope>
    <source>
        <strain evidence="1">K833</strain>
    </source>
</reference>
<comment type="caution">
    <text evidence="1">The sequence shown here is derived from an EMBL/GenBank/DDBJ whole genome shotgun (WGS) entry which is preliminary data.</text>
</comment>
<protein>
    <submittedName>
        <fullName evidence="1">Uncharacterized protein</fullName>
    </submittedName>
</protein>
<dbReference type="Proteomes" id="UP000036367">
    <property type="component" value="Unassembled WGS sequence"/>
</dbReference>
<organism evidence="1 2">
    <name type="scientific">Rhodopirellula islandica</name>
    <dbReference type="NCBI Taxonomy" id="595434"/>
    <lineage>
        <taxon>Bacteria</taxon>
        <taxon>Pseudomonadati</taxon>
        <taxon>Planctomycetota</taxon>
        <taxon>Planctomycetia</taxon>
        <taxon>Pirellulales</taxon>
        <taxon>Pirellulaceae</taxon>
        <taxon>Rhodopirellula</taxon>
    </lineage>
</organism>
<gene>
    <name evidence="1" type="ORF">RISK_003843</name>
</gene>
<proteinExistence type="predicted"/>
<accession>A0A0J1BCB7</accession>
<dbReference type="AlphaFoldDB" id="A0A0J1BCB7"/>
<keyword evidence="2" id="KW-1185">Reference proteome</keyword>
<sequence length="42" mass="4776">MCYQIFRKRTPNSARRSGQVACLNRSAAGRMTVTRTPKKSMD</sequence>
<evidence type="ECO:0000313" key="2">
    <source>
        <dbReference type="Proteomes" id="UP000036367"/>
    </source>
</evidence>
<dbReference type="EMBL" id="LECT01000029">
    <property type="protein sequence ID" value="KLU04257.1"/>
    <property type="molecule type" value="Genomic_DNA"/>
</dbReference>
<evidence type="ECO:0000313" key="1">
    <source>
        <dbReference type="EMBL" id="KLU04257.1"/>
    </source>
</evidence>
<name>A0A0J1BCB7_RHOIS</name>